<proteinExistence type="predicted"/>
<dbReference type="AlphaFoldDB" id="A0A834SR11"/>
<feature type="region of interest" description="Disordered" evidence="1">
    <location>
        <begin position="1"/>
        <end position="30"/>
    </location>
</feature>
<comment type="caution">
    <text evidence="2">The sequence shown here is derived from an EMBL/GenBank/DDBJ whole genome shotgun (WGS) entry which is preliminary data.</text>
</comment>
<name>A0A834SR11_9FABA</name>
<keyword evidence="3" id="KW-1185">Reference proteome</keyword>
<evidence type="ECO:0000313" key="3">
    <source>
        <dbReference type="Proteomes" id="UP000634136"/>
    </source>
</evidence>
<evidence type="ECO:0000313" key="2">
    <source>
        <dbReference type="EMBL" id="KAF7807568.1"/>
    </source>
</evidence>
<reference evidence="2" key="1">
    <citation type="submission" date="2020-09" db="EMBL/GenBank/DDBJ databases">
        <title>Genome-Enabled Discovery of Anthraquinone Biosynthesis in Senna tora.</title>
        <authorList>
            <person name="Kang S.-H."/>
            <person name="Pandey R.P."/>
            <person name="Lee C.-M."/>
            <person name="Sim J.-S."/>
            <person name="Jeong J.-T."/>
            <person name="Choi B.-S."/>
            <person name="Jung M."/>
            <person name="Ginzburg D."/>
            <person name="Zhao K."/>
            <person name="Won S.Y."/>
            <person name="Oh T.-J."/>
            <person name="Yu Y."/>
            <person name="Kim N.-H."/>
            <person name="Lee O.R."/>
            <person name="Lee T.-H."/>
            <person name="Bashyal P."/>
            <person name="Kim T.-S."/>
            <person name="Lee W.-H."/>
            <person name="Kawkins C."/>
            <person name="Kim C.-K."/>
            <person name="Kim J.S."/>
            <person name="Ahn B.O."/>
            <person name="Rhee S.Y."/>
            <person name="Sohng J.K."/>
        </authorList>
    </citation>
    <scope>NUCLEOTIDE SEQUENCE</scope>
    <source>
        <tissue evidence="2">Leaf</tissue>
    </source>
</reference>
<gene>
    <name evidence="2" type="ORF">G2W53_039729</name>
</gene>
<organism evidence="2 3">
    <name type="scientific">Senna tora</name>
    <dbReference type="NCBI Taxonomy" id="362788"/>
    <lineage>
        <taxon>Eukaryota</taxon>
        <taxon>Viridiplantae</taxon>
        <taxon>Streptophyta</taxon>
        <taxon>Embryophyta</taxon>
        <taxon>Tracheophyta</taxon>
        <taxon>Spermatophyta</taxon>
        <taxon>Magnoliopsida</taxon>
        <taxon>eudicotyledons</taxon>
        <taxon>Gunneridae</taxon>
        <taxon>Pentapetalae</taxon>
        <taxon>rosids</taxon>
        <taxon>fabids</taxon>
        <taxon>Fabales</taxon>
        <taxon>Fabaceae</taxon>
        <taxon>Caesalpinioideae</taxon>
        <taxon>Cassia clade</taxon>
        <taxon>Senna</taxon>
    </lineage>
</organism>
<feature type="compositionally biased region" description="Basic residues" evidence="1">
    <location>
        <begin position="8"/>
        <end position="20"/>
    </location>
</feature>
<protein>
    <submittedName>
        <fullName evidence="2">Uncharacterized protein</fullName>
    </submittedName>
</protein>
<sequence length="80" mass="8776">MPENPYQKRPKTFSRKKKPKTEHASGNTLPGLCYPNPTFLGLFPGNIGPGNLCDSFFEKMKPTSSNSMASFAAFSSQGLF</sequence>
<dbReference type="Proteomes" id="UP000634136">
    <property type="component" value="Unassembled WGS sequence"/>
</dbReference>
<evidence type="ECO:0000256" key="1">
    <source>
        <dbReference type="SAM" id="MobiDB-lite"/>
    </source>
</evidence>
<dbReference type="EMBL" id="JAAIUW010000012">
    <property type="protein sequence ID" value="KAF7807568.1"/>
    <property type="molecule type" value="Genomic_DNA"/>
</dbReference>
<accession>A0A834SR11</accession>